<name>A0A225ULD2_9STRA</name>
<dbReference type="PANTHER" id="PTHR46586">
    <property type="entry name" value="ANKYRIN REPEAT-CONTAINING PROTEIN"/>
    <property type="match status" value="1"/>
</dbReference>
<accession>A0A225ULD2</accession>
<keyword evidence="2" id="KW-1185">Reference proteome</keyword>
<dbReference type="SUPFAM" id="SSF140860">
    <property type="entry name" value="Pseudo ankyrin repeat-like"/>
    <property type="match status" value="1"/>
</dbReference>
<reference evidence="2" key="1">
    <citation type="submission" date="2017-03" db="EMBL/GenBank/DDBJ databases">
        <title>Phytopthora megakarya and P. palmivora, two closely related causual agents of cacao black pod achieved similar genome size and gene model numbers by different mechanisms.</title>
        <authorList>
            <person name="Ali S."/>
            <person name="Shao J."/>
            <person name="Larry D.J."/>
            <person name="Kronmiller B."/>
            <person name="Shen D."/>
            <person name="Strem M.D."/>
            <person name="Melnick R.L."/>
            <person name="Guiltinan M.J."/>
            <person name="Tyler B.M."/>
            <person name="Meinhardt L.W."/>
            <person name="Bailey B.A."/>
        </authorList>
    </citation>
    <scope>NUCLEOTIDE SEQUENCE [LARGE SCALE GENOMIC DNA]</scope>
    <source>
        <strain evidence="2">zdho120</strain>
    </source>
</reference>
<comment type="caution">
    <text evidence="1">The sequence shown here is derived from an EMBL/GenBank/DDBJ whole genome shotgun (WGS) entry which is preliminary data.</text>
</comment>
<gene>
    <name evidence="1" type="ORF">PHMEG_00036768</name>
</gene>
<dbReference type="InterPro" id="IPR052050">
    <property type="entry name" value="SecEffector_AnkRepeat"/>
</dbReference>
<proteinExistence type="predicted"/>
<dbReference type="PANTHER" id="PTHR46586:SF3">
    <property type="entry name" value="ANKYRIN REPEAT-CONTAINING PROTEIN"/>
    <property type="match status" value="1"/>
</dbReference>
<evidence type="ECO:0000313" key="1">
    <source>
        <dbReference type="EMBL" id="OWY93730.1"/>
    </source>
</evidence>
<organism evidence="1 2">
    <name type="scientific">Phytophthora megakarya</name>
    <dbReference type="NCBI Taxonomy" id="4795"/>
    <lineage>
        <taxon>Eukaryota</taxon>
        <taxon>Sar</taxon>
        <taxon>Stramenopiles</taxon>
        <taxon>Oomycota</taxon>
        <taxon>Peronosporomycetes</taxon>
        <taxon>Peronosporales</taxon>
        <taxon>Peronosporaceae</taxon>
        <taxon>Phytophthora</taxon>
    </lineage>
</organism>
<dbReference type="InterPro" id="IPR036770">
    <property type="entry name" value="Ankyrin_rpt-contain_sf"/>
</dbReference>
<dbReference type="EMBL" id="NBNE01015560">
    <property type="protein sequence ID" value="OWY93730.1"/>
    <property type="molecule type" value="Genomic_DNA"/>
</dbReference>
<dbReference type="Gene3D" id="1.25.40.20">
    <property type="entry name" value="Ankyrin repeat-containing domain"/>
    <property type="match status" value="1"/>
</dbReference>
<dbReference type="Proteomes" id="UP000198211">
    <property type="component" value="Unassembled WGS sequence"/>
</dbReference>
<dbReference type="OrthoDB" id="111808at2759"/>
<protein>
    <submittedName>
        <fullName evidence="1">Uncharacterized protein</fullName>
    </submittedName>
</protein>
<sequence length="283" mass="32859">GDLEIVQWLHENNCGGFTTMAMDSAAQHDHLDVVLYLLENRSEGFSHVALKRTKDMKVLCAQGNLLQSMFKARSSFVRRCLSCLAETALRTSNTKILDWVNQFGLELHSTVPIRDAVCRGHVTLLQWFCRNGFEVSDPDLLKLAVDNGHLDTVRWLSKRGYEINSLILVEMAGIKRNIPLLRWLIEYGPPLNFRVATKLIFKPHIMEILWWVSEADRVQVFLDALKYGDRPVLWWILTRTRFEHEDSRQIIRDGIHRASIGTLLWIQKDLMEFEECSWCFTTD</sequence>
<feature type="non-terminal residue" evidence="1">
    <location>
        <position position="1"/>
    </location>
</feature>
<evidence type="ECO:0000313" key="2">
    <source>
        <dbReference type="Proteomes" id="UP000198211"/>
    </source>
</evidence>
<dbReference type="STRING" id="4795.A0A225ULD2"/>
<dbReference type="AlphaFoldDB" id="A0A225ULD2"/>